<keyword evidence="2" id="KW-1185">Reference proteome</keyword>
<protein>
    <submittedName>
        <fullName evidence="1">LINE-1 retrotransposable element ORF2 protein</fullName>
    </submittedName>
</protein>
<name>A0A5N4CRM1_CAMDR</name>
<organism evidence="1 2">
    <name type="scientific">Camelus dromedarius</name>
    <name type="common">Dromedary</name>
    <name type="synonym">Arabian camel</name>
    <dbReference type="NCBI Taxonomy" id="9838"/>
    <lineage>
        <taxon>Eukaryota</taxon>
        <taxon>Metazoa</taxon>
        <taxon>Chordata</taxon>
        <taxon>Craniata</taxon>
        <taxon>Vertebrata</taxon>
        <taxon>Euteleostomi</taxon>
        <taxon>Mammalia</taxon>
        <taxon>Eutheria</taxon>
        <taxon>Laurasiatheria</taxon>
        <taxon>Artiodactyla</taxon>
        <taxon>Tylopoda</taxon>
        <taxon>Camelidae</taxon>
        <taxon>Camelus</taxon>
    </lineage>
</organism>
<evidence type="ECO:0000313" key="1">
    <source>
        <dbReference type="EMBL" id="KAB1261477.1"/>
    </source>
</evidence>
<sequence>MKGHSASLIVREVHQRLKKSQNGTVLQKDTCNPMFTATLRTTAKTRKQPKCPSTDDWIKEIWIQPSESQEAGKQHLGNRNQTPTQEVINQCPHWVSVPGCVARGRHGEVSEGTGTALFAVASFVEQEVGRCLEWGAHFRTPRGS</sequence>
<dbReference type="Proteomes" id="UP000299084">
    <property type="component" value="Unassembled WGS sequence"/>
</dbReference>
<gene>
    <name evidence="1" type="ORF">Cadr_000022501</name>
</gene>
<accession>A0A5N4CRM1</accession>
<dbReference type="EMBL" id="JWIN03000020">
    <property type="protein sequence ID" value="KAB1261477.1"/>
    <property type="molecule type" value="Genomic_DNA"/>
</dbReference>
<dbReference type="AlphaFoldDB" id="A0A5N4CRM1"/>
<proteinExistence type="predicted"/>
<comment type="caution">
    <text evidence="1">The sequence shown here is derived from an EMBL/GenBank/DDBJ whole genome shotgun (WGS) entry which is preliminary data.</text>
</comment>
<evidence type="ECO:0000313" key="2">
    <source>
        <dbReference type="Proteomes" id="UP000299084"/>
    </source>
</evidence>
<reference evidence="1 2" key="1">
    <citation type="journal article" date="2019" name="Mol. Ecol. Resour.">
        <title>Improving Illumina assemblies with Hi-C and long reads: an example with the North African dromedary.</title>
        <authorList>
            <person name="Elbers J.P."/>
            <person name="Rogers M.F."/>
            <person name="Perelman P.L."/>
            <person name="Proskuryakova A.A."/>
            <person name="Serdyukova N.A."/>
            <person name="Johnson W.E."/>
            <person name="Horin P."/>
            <person name="Corander J."/>
            <person name="Murphy D."/>
            <person name="Burger P.A."/>
        </authorList>
    </citation>
    <scope>NUCLEOTIDE SEQUENCE [LARGE SCALE GENOMIC DNA]</scope>
    <source>
        <strain evidence="1">Drom800</strain>
        <tissue evidence="1">Blood</tissue>
    </source>
</reference>